<proteinExistence type="predicted"/>
<protein>
    <submittedName>
        <fullName evidence="1">Uncharacterized protein</fullName>
    </submittedName>
</protein>
<keyword evidence="2" id="KW-1185">Reference proteome</keyword>
<gene>
    <name evidence="1" type="ORF">Ciccas_002019</name>
</gene>
<evidence type="ECO:0000313" key="2">
    <source>
        <dbReference type="Proteomes" id="UP001626550"/>
    </source>
</evidence>
<dbReference type="EMBL" id="JBJKFK010000147">
    <property type="protein sequence ID" value="KAL3319316.1"/>
    <property type="molecule type" value="Genomic_DNA"/>
</dbReference>
<name>A0ABD2QKP9_9PLAT</name>
<dbReference type="AlphaFoldDB" id="A0ABD2QKP9"/>
<dbReference type="Proteomes" id="UP001626550">
    <property type="component" value="Unassembled WGS sequence"/>
</dbReference>
<comment type="caution">
    <text evidence="1">The sequence shown here is derived from an EMBL/GenBank/DDBJ whole genome shotgun (WGS) entry which is preliminary data.</text>
</comment>
<evidence type="ECO:0000313" key="1">
    <source>
        <dbReference type="EMBL" id="KAL3319316.1"/>
    </source>
</evidence>
<accession>A0ABD2QKP9</accession>
<reference evidence="1 2" key="1">
    <citation type="submission" date="2024-11" db="EMBL/GenBank/DDBJ databases">
        <title>Adaptive evolution of stress response genes in parasites aligns with host niche diversity.</title>
        <authorList>
            <person name="Hahn C."/>
            <person name="Resl P."/>
        </authorList>
    </citation>
    <scope>NUCLEOTIDE SEQUENCE [LARGE SCALE GENOMIC DNA]</scope>
    <source>
        <strain evidence="1">EGGRZ-B1_66</strain>
        <tissue evidence="1">Body</tissue>
    </source>
</reference>
<organism evidence="1 2">
    <name type="scientific">Cichlidogyrus casuarinus</name>
    <dbReference type="NCBI Taxonomy" id="1844966"/>
    <lineage>
        <taxon>Eukaryota</taxon>
        <taxon>Metazoa</taxon>
        <taxon>Spiralia</taxon>
        <taxon>Lophotrochozoa</taxon>
        <taxon>Platyhelminthes</taxon>
        <taxon>Monogenea</taxon>
        <taxon>Monopisthocotylea</taxon>
        <taxon>Dactylogyridea</taxon>
        <taxon>Ancyrocephalidae</taxon>
        <taxon>Cichlidogyrus</taxon>
    </lineage>
</organism>
<sequence>MEKETVKPVAFTRGMPYQTLYELSRDFYFSLIDCSCQINYILTKEMSRLGNSFPKDLSQIVDPPELKWIGSSSLVKKSDAIQ</sequence>